<reference evidence="3" key="1">
    <citation type="submission" date="2009-02" db="EMBL/GenBank/DDBJ databases">
        <title>Annotation of Streptomyces viridochromogenes strain DSM 40736.</title>
        <authorList>
            <consortium name="The Broad Institute Genome Sequencing Platform"/>
            <consortium name="Broad Institute Microbial Sequencing Center"/>
            <person name="Fischbach M."/>
            <person name="Godfrey P."/>
            <person name="Ward D."/>
            <person name="Young S."/>
            <person name="Zeng Q."/>
            <person name="Koehrsen M."/>
            <person name="Alvarado L."/>
            <person name="Berlin A.M."/>
            <person name="Bochicchio J."/>
            <person name="Borenstein D."/>
            <person name="Chapman S.B."/>
            <person name="Chen Z."/>
            <person name="Engels R."/>
            <person name="Freedman E."/>
            <person name="Gellesch M."/>
            <person name="Goldberg J."/>
            <person name="Griggs A."/>
            <person name="Gujja S."/>
            <person name="Heilman E.R."/>
            <person name="Heiman D.I."/>
            <person name="Hepburn T.A."/>
            <person name="Howarth C."/>
            <person name="Jen D."/>
            <person name="Larson L."/>
            <person name="Lewis B."/>
            <person name="Mehta T."/>
            <person name="Park D."/>
            <person name="Pearson M."/>
            <person name="Richards J."/>
            <person name="Roberts A."/>
            <person name="Saif S."/>
            <person name="Shea T.D."/>
            <person name="Shenoy N."/>
            <person name="Sisk P."/>
            <person name="Stolte C."/>
            <person name="Sykes S.N."/>
            <person name="Thomson T."/>
            <person name="Walk T."/>
            <person name="White J."/>
            <person name="Yandava C."/>
            <person name="Straight P."/>
            <person name="Clardy J."/>
            <person name="Hung D."/>
            <person name="Kolter R."/>
            <person name="Mekalanos J."/>
            <person name="Walker S."/>
            <person name="Walsh C.T."/>
            <person name="Wieland-Brown L.C."/>
            <person name="Haas B."/>
            <person name="Nusbaum C."/>
            <person name="Birren B."/>
        </authorList>
    </citation>
    <scope>NUCLEOTIDE SEQUENCE [LARGE SCALE GENOMIC DNA]</scope>
    <source>
        <strain evidence="3">DSM 40736 / JCM 4977 / BCRC 1201 / Tue 494</strain>
    </source>
</reference>
<evidence type="ECO:0000313" key="3">
    <source>
        <dbReference type="Proteomes" id="UP000004184"/>
    </source>
</evidence>
<dbReference type="HOGENOM" id="CLU_1884719_0_0_11"/>
<organism evidence="2 3">
    <name type="scientific">Streptomyces viridochromogenes (strain DSM 40736 / JCM 4977 / BCRC 1201 / Tue 494)</name>
    <dbReference type="NCBI Taxonomy" id="591159"/>
    <lineage>
        <taxon>Bacteria</taxon>
        <taxon>Bacillati</taxon>
        <taxon>Actinomycetota</taxon>
        <taxon>Actinomycetes</taxon>
        <taxon>Kitasatosporales</taxon>
        <taxon>Streptomycetaceae</taxon>
        <taxon>Streptomyces</taxon>
    </lineage>
</organism>
<dbReference type="Proteomes" id="UP000004184">
    <property type="component" value="Unassembled WGS sequence"/>
</dbReference>
<protein>
    <submittedName>
        <fullName evidence="2">Predicted protein</fullName>
    </submittedName>
</protein>
<feature type="region of interest" description="Disordered" evidence="1">
    <location>
        <begin position="62"/>
        <end position="94"/>
    </location>
</feature>
<dbReference type="AlphaFoldDB" id="D9XHZ2"/>
<name>D9XHZ2_STRVT</name>
<keyword evidence="3" id="KW-1185">Reference proteome</keyword>
<dbReference type="STRING" id="591159.SSQG_07689"/>
<proteinExistence type="predicted"/>
<dbReference type="EMBL" id="GG657757">
    <property type="protein sequence ID" value="EFL37171.1"/>
    <property type="molecule type" value="Genomic_DNA"/>
</dbReference>
<feature type="compositionally biased region" description="Basic residues" evidence="1">
    <location>
        <begin position="62"/>
        <end position="80"/>
    </location>
</feature>
<evidence type="ECO:0000313" key="2">
    <source>
        <dbReference type="EMBL" id="EFL37171.1"/>
    </source>
</evidence>
<accession>D9XHZ2</accession>
<sequence>MRPTRDTACLSACEALVLSRSRWAFARTRDRENLVDEQRDRSKWGSGHARVAALRYRRPVCPKHRLPRPGRTGGRCRTRPCRQLASDTSRSKHSVGDFRRRMVNAGQNTDAGMALKGFYTYSRVLEEDRFLAWIR</sequence>
<evidence type="ECO:0000256" key="1">
    <source>
        <dbReference type="SAM" id="MobiDB-lite"/>
    </source>
</evidence>
<gene>
    <name evidence="2" type="ORF">SSQG_07689</name>
</gene>